<gene>
    <name evidence="4" type="ORF">EKN06_08345</name>
</gene>
<evidence type="ECO:0000313" key="4">
    <source>
        <dbReference type="EMBL" id="RVQ66949.1"/>
    </source>
</evidence>
<comment type="caution">
    <text evidence="4">The sequence shown here is derived from an EMBL/GenBank/DDBJ whole genome shotgun (WGS) entry which is preliminary data.</text>
</comment>
<dbReference type="AlphaFoldDB" id="A0A437GX57"/>
<feature type="domain" description="Integrase DNA-binding" evidence="3">
    <location>
        <begin position="3"/>
        <end position="54"/>
    </location>
</feature>
<dbReference type="Proteomes" id="UP000283003">
    <property type="component" value="Unassembled WGS sequence"/>
</dbReference>
<reference evidence="4 5" key="1">
    <citation type="submission" date="2018-12" db="EMBL/GenBank/DDBJ databases">
        <title>Croceicoccus ponticola sp. nov., a lipolytic bacterium isolated from seawater.</title>
        <authorList>
            <person name="Yoon J.-H."/>
        </authorList>
    </citation>
    <scope>NUCLEOTIDE SEQUENCE [LARGE SCALE GENOMIC DNA]</scope>
    <source>
        <strain evidence="4 5">GM-16</strain>
    </source>
</reference>
<dbReference type="Gene3D" id="3.30.160.390">
    <property type="entry name" value="Integrase, DNA-binding domain"/>
    <property type="match status" value="1"/>
</dbReference>
<keyword evidence="2" id="KW-0229">DNA integration</keyword>
<dbReference type="InterPro" id="IPR025166">
    <property type="entry name" value="Integrase_DNA_bind_dom"/>
</dbReference>
<organism evidence="4 5">
    <name type="scientific">Croceicoccus ponticola</name>
    <dbReference type="NCBI Taxonomy" id="2217664"/>
    <lineage>
        <taxon>Bacteria</taxon>
        <taxon>Pseudomonadati</taxon>
        <taxon>Pseudomonadota</taxon>
        <taxon>Alphaproteobacteria</taxon>
        <taxon>Sphingomonadales</taxon>
        <taxon>Erythrobacteraceae</taxon>
        <taxon>Croceicoccus</taxon>
    </lineage>
</organism>
<keyword evidence="5" id="KW-1185">Reference proteome</keyword>
<comment type="similarity">
    <text evidence="1">Belongs to the 'phage' integrase family.</text>
</comment>
<dbReference type="PANTHER" id="PTHR30629">
    <property type="entry name" value="PROPHAGE INTEGRASE"/>
    <property type="match status" value="1"/>
</dbReference>
<proteinExistence type="inferred from homology"/>
<dbReference type="OrthoDB" id="7388552at2"/>
<protein>
    <submittedName>
        <fullName evidence="4">DUF4102 domain-containing protein</fullName>
    </submittedName>
</protein>
<sequence length="55" mass="6292">MPLTDKGIKALSPRAKPYKRADEKGLYVEVMPSGSKLWRQQYRFAGKEKRLSHGS</sequence>
<dbReference type="EMBL" id="RXOL01000003">
    <property type="protein sequence ID" value="RVQ66949.1"/>
    <property type="molecule type" value="Genomic_DNA"/>
</dbReference>
<dbReference type="PANTHER" id="PTHR30629:SF2">
    <property type="entry name" value="PROPHAGE INTEGRASE INTS-RELATED"/>
    <property type="match status" value="1"/>
</dbReference>
<evidence type="ECO:0000313" key="5">
    <source>
        <dbReference type="Proteomes" id="UP000283003"/>
    </source>
</evidence>
<name>A0A437GX57_9SPHN</name>
<dbReference type="InterPro" id="IPR050808">
    <property type="entry name" value="Phage_Integrase"/>
</dbReference>
<evidence type="ECO:0000259" key="3">
    <source>
        <dbReference type="Pfam" id="PF13356"/>
    </source>
</evidence>
<dbReference type="GO" id="GO:0015074">
    <property type="term" value="P:DNA integration"/>
    <property type="evidence" value="ECO:0007669"/>
    <property type="project" value="UniProtKB-KW"/>
</dbReference>
<evidence type="ECO:0000256" key="1">
    <source>
        <dbReference type="ARBA" id="ARBA00008857"/>
    </source>
</evidence>
<dbReference type="RefSeq" id="WP_127612462.1">
    <property type="nucleotide sequence ID" value="NZ_RXOL01000003.1"/>
</dbReference>
<dbReference type="InterPro" id="IPR038488">
    <property type="entry name" value="Integrase_DNA-bd_sf"/>
</dbReference>
<dbReference type="Pfam" id="PF13356">
    <property type="entry name" value="Arm-DNA-bind_3"/>
    <property type="match status" value="1"/>
</dbReference>
<accession>A0A437GX57</accession>
<evidence type="ECO:0000256" key="2">
    <source>
        <dbReference type="ARBA" id="ARBA00022908"/>
    </source>
</evidence>